<dbReference type="AlphaFoldDB" id="A0A3A5LSL1"/>
<evidence type="ECO:0000313" key="10">
    <source>
        <dbReference type="Proteomes" id="UP000251035"/>
    </source>
</evidence>
<evidence type="ECO:0000256" key="3">
    <source>
        <dbReference type="ARBA" id="ARBA00034247"/>
    </source>
</evidence>
<feature type="domain" description="GGDEF" evidence="6">
    <location>
        <begin position="580"/>
        <end position="714"/>
    </location>
</feature>
<feature type="transmembrane region" description="Helical" evidence="5">
    <location>
        <begin position="201"/>
        <end position="224"/>
    </location>
</feature>
<gene>
    <name evidence="8" type="ORF">D6J04_02045</name>
    <name evidence="7" type="ORF">DB745_00295</name>
    <name evidence="9" type="ORF">DIZ81_00295</name>
</gene>
<evidence type="ECO:0000256" key="1">
    <source>
        <dbReference type="ARBA" id="ARBA00001946"/>
    </source>
</evidence>
<dbReference type="Proteomes" id="UP000251035">
    <property type="component" value="Unassembled WGS sequence"/>
</dbReference>
<dbReference type="InterPro" id="IPR029787">
    <property type="entry name" value="Nucleotide_cyclase"/>
</dbReference>
<dbReference type="EMBL" id="QZWB01000001">
    <property type="protein sequence ID" value="RJT49454.1"/>
    <property type="molecule type" value="Genomic_DNA"/>
</dbReference>
<evidence type="ECO:0000313" key="9">
    <source>
        <dbReference type="EMBL" id="TID46547.1"/>
    </source>
</evidence>
<evidence type="ECO:0000256" key="5">
    <source>
        <dbReference type="SAM" id="Phobius"/>
    </source>
</evidence>
<accession>A0A3A5LSL1</accession>
<dbReference type="Pfam" id="PF00990">
    <property type="entry name" value="GGDEF"/>
    <property type="match status" value="1"/>
</dbReference>
<evidence type="ECO:0000256" key="2">
    <source>
        <dbReference type="ARBA" id="ARBA00012528"/>
    </source>
</evidence>
<dbReference type="Pfam" id="PF05227">
    <property type="entry name" value="CHASE3"/>
    <property type="match status" value="1"/>
</dbReference>
<evidence type="ECO:0000256" key="4">
    <source>
        <dbReference type="SAM" id="MobiDB-lite"/>
    </source>
</evidence>
<dbReference type="CDD" id="cd01949">
    <property type="entry name" value="GGDEF"/>
    <property type="match status" value="1"/>
</dbReference>
<comment type="catalytic activity">
    <reaction evidence="3">
        <text>2 GTP = 3',3'-c-di-GMP + 2 diphosphate</text>
        <dbReference type="Rhea" id="RHEA:24898"/>
        <dbReference type="ChEBI" id="CHEBI:33019"/>
        <dbReference type="ChEBI" id="CHEBI:37565"/>
        <dbReference type="ChEBI" id="CHEBI:58805"/>
        <dbReference type="EC" id="2.7.7.65"/>
    </reaction>
</comment>
<dbReference type="SUPFAM" id="SSF55785">
    <property type="entry name" value="PYP-like sensor domain (PAS domain)"/>
    <property type="match status" value="1"/>
</dbReference>
<dbReference type="Pfam" id="PF08448">
    <property type="entry name" value="PAS_4"/>
    <property type="match status" value="1"/>
</dbReference>
<dbReference type="Gene3D" id="3.30.70.270">
    <property type="match status" value="1"/>
</dbReference>
<evidence type="ECO:0000313" key="12">
    <source>
        <dbReference type="Proteomes" id="UP000306421"/>
    </source>
</evidence>
<dbReference type="InterPro" id="IPR013656">
    <property type="entry name" value="PAS_4"/>
</dbReference>
<dbReference type="Pfam" id="PF01590">
    <property type="entry name" value="GAF"/>
    <property type="match status" value="1"/>
</dbReference>
<reference evidence="8 11" key="3">
    <citation type="submission" date="2018-09" db="EMBL/GenBank/DDBJ databases">
        <title>Draft genome sequences of Legionella taurinensis isolated from water samples.</title>
        <authorList>
            <person name="Chakeri A."/>
            <person name="Allerberger F."/>
            <person name="Kundi M."/>
            <person name="Ruppitsch W."/>
            <person name="Schmid D."/>
        </authorList>
    </citation>
    <scope>NUCLEOTIDE SEQUENCE [LARGE SCALE GENOMIC DNA]</scope>
    <source>
        <strain evidence="8 11">4570-18-6</strain>
    </source>
</reference>
<dbReference type="EMBL" id="QFGG01000001">
    <property type="protein sequence ID" value="TID46547.1"/>
    <property type="molecule type" value="Genomic_DNA"/>
</dbReference>
<dbReference type="OrthoDB" id="9803824at2"/>
<dbReference type="SUPFAM" id="SSF55781">
    <property type="entry name" value="GAF domain-like"/>
    <property type="match status" value="1"/>
</dbReference>
<dbReference type="EC" id="2.7.7.65" evidence="2"/>
<dbReference type="GO" id="GO:0043709">
    <property type="term" value="P:cell adhesion involved in single-species biofilm formation"/>
    <property type="evidence" value="ECO:0007669"/>
    <property type="project" value="TreeGrafter"/>
</dbReference>
<dbReference type="GO" id="GO:0005886">
    <property type="term" value="C:plasma membrane"/>
    <property type="evidence" value="ECO:0007669"/>
    <property type="project" value="TreeGrafter"/>
</dbReference>
<dbReference type="Proteomes" id="UP000306421">
    <property type="component" value="Unassembled WGS sequence"/>
</dbReference>
<dbReference type="PROSITE" id="PS50887">
    <property type="entry name" value="GGDEF"/>
    <property type="match status" value="1"/>
</dbReference>
<reference evidence="7 10" key="1">
    <citation type="submission" date="2018-04" db="EMBL/GenBank/DDBJ databases">
        <title>Whole genome sequence comparison of clinical and drinking water Legionella pneumophila isolates associated with the Flint Water Crisis.</title>
        <authorList>
            <person name="Garner E."/>
            <person name="Brown C."/>
            <person name="Schwake O."/>
            <person name="Coil D."/>
            <person name="Jospin G."/>
            <person name="Eisen J."/>
            <person name="Edwards M."/>
            <person name="Pruden A."/>
        </authorList>
    </citation>
    <scope>NUCLEOTIDE SEQUENCE [LARGE SCALE GENOMIC DNA]</scope>
    <source>
        <strain evidence="7 10">Genessee03</strain>
    </source>
</reference>
<evidence type="ECO:0000313" key="11">
    <source>
        <dbReference type="Proteomes" id="UP000270757"/>
    </source>
</evidence>
<evidence type="ECO:0000313" key="8">
    <source>
        <dbReference type="EMBL" id="RJT49454.1"/>
    </source>
</evidence>
<evidence type="ECO:0000259" key="6">
    <source>
        <dbReference type="PROSITE" id="PS50887"/>
    </source>
</evidence>
<keyword evidence="10" id="KW-1185">Reference proteome</keyword>
<feature type="region of interest" description="Disordered" evidence="4">
    <location>
        <begin position="709"/>
        <end position="729"/>
    </location>
</feature>
<reference evidence="9 12" key="2">
    <citation type="submission" date="2018-04" db="EMBL/GenBank/DDBJ databases">
        <title>Whole genome sequence comparison of clinical and drinking water Legionella pneumophila isolates.</title>
        <authorList>
            <person name="Garner E."/>
        </authorList>
    </citation>
    <scope>NUCLEOTIDE SEQUENCE [LARGE SCALE GENOMIC DNA]</scope>
    <source>
        <strain evidence="9 12">WH02</strain>
    </source>
</reference>
<dbReference type="SMART" id="SM00267">
    <property type="entry name" value="GGDEF"/>
    <property type="match status" value="1"/>
</dbReference>
<dbReference type="PANTHER" id="PTHR45138">
    <property type="entry name" value="REGULATORY COMPONENTS OF SENSORY TRANSDUCTION SYSTEM"/>
    <property type="match status" value="1"/>
</dbReference>
<dbReference type="FunFam" id="3.30.70.270:FF:000001">
    <property type="entry name" value="Diguanylate cyclase domain protein"/>
    <property type="match status" value="1"/>
</dbReference>
<dbReference type="GO" id="GO:1902201">
    <property type="term" value="P:negative regulation of bacterial-type flagellum-dependent cell motility"/>
    <property type="evidence" value="ECO:0007669"/>
    <property type="project" value="TreeGrafter"/>
</dbReference>
<dbReference type="InterPro" id="IPR050469">
    <property type="entry name" value="Diguanylate_Cyclase"/>
</dbReference>
<dbReference type="CDD" id="cd19410">
    <property type="entry name" value="HK9-like_sensor"/>
    <property type="match status" value="1"/>
</dbReference>
<dbReference type="Gene3D" id="3.30.450.20">
    <property type="entry name" value="PAS domain"/>
    <property type="match status" value="1"/>
</dbReference>
<dbReference type="SUPFAM" id="SSF55073">
    <property type="entry name" value="Nucleotide cyclase"/>
    <property type="match status" value="1"/>
</dbReference>
<dbReference type="Gene3D" id="3.30.450.40">
    <property type="match status" value="1"/>
</dbReference>
<dbReference type="NCBIfam" id="TIGR00254">
    <property type="entry name" value="GGDEF"/>
    <property type="match status" value="1"/>
</dbReference>
<dbReference type="InterPro" id="IPR000160">
    <property type="entry name" value="GGDEF_dom"/>
</dbReference>
<keyword evidence="5" id="KW-1133">Transmembrane helix</keyword>
<dbReference type="InterPro" id="IPR003018">
    <property type="entry name" value="GAF"/>
</dbReference>
<protein>
    <recommendedName>
        <fullName evidence="2">diguanylate cyclase</fullName>
        <ecNumber evidence="2">2.7.7.65</ecNumber>
    </recommendedName>
</protein>
<dbReference type="InterPro" id="IPR043128">
    <property type="entry name" value="Rev_trsase/Diguanyl_cyclase"/>
</dbReference>
<dbReference type="Proteomes" id="UP000270757">
    <property type="component" value="Unassembled WGS sequence"/>
</dbReference>
<dbReference type="GO" id="GO:0052621">
    <property type="term" value="F:diguanylate cyclase activity"/>
    <property type="evidence" value="ECO:0007669"/>
    <property type="project" value="UniProtKB-EC"/>
</dbReference>
<feature type="transmembrane region" description="Helical" evidence="5">
    <location>
        <begin position="23"/>
        <end position="45"/>
    </location>
</feature>
<proteinExistence type="predicted"/>
<name>A0A3A5LSL1_9GAMM</name>
<comment type="cofactor">
    <cofactor evidence="1">
        <name>Mg(2+)</name>
        <dbReference type="ChEBI" id="CHEBI:18420"/>
    </cofactor>
</comment>
<dbReference type="InterPro" id="IPR007891">
    <property type="entry name" value="CHASE3"/>
</dbReference>
<keyword evidence="5" id="KW-0812">Transmembrane</keyword>
<organism evidence="8 11">
    <name type="scientific">Legionella taurinensis</name>
    <dbReference type="NCBI Taxonomy" id="70611"/>
    <lineage>
        <taxon>Bacteria</taxon>
        <taxon>Pseudomonadati</taxon>
        <taxon>Pseudomonadota</taxon>
        <taxon>Gammaproteobacteria</taxon>
        <taxon>Legionellales</taxon>
        <taxon>Legionellaceae</taxon>
        <taxon>Legionella</taxon>
    </lineage>
</organism>
<dbReference type="PANTHER" id="PTHR45138:SF9">
    <property type="entry name" value="DIGUANYLATE CYCLASE DGCM-RELATED"/>
    <property type="match status" value="1"/>
</dbReference>
<comment type="caution">
    <text evidence="8">The sequence shown here is derived from an EMBL/GenBank/DDBJ whole genome shotgun (WGS) entry which is preliminary data.</text>
</comment>
<dbReference type="EMBL" id="QCXM01000001">
    <property type="protein sequence ID" value="PUT49180.1"/>
    <property type="molecule type" value="Genomic_DNA"/>
</dbReference>
<keyword evidence="5" id="KW-0472">Membrane</keyword>
<sequence length="729" mass="83111">MVYTEVRRVLIMDYINCMVNKRILLNCFMIIILLLQGAINLGGYYQIQQLLDTNKTVLHTHKVTYLASELWNRILEMQNNLRGYIITANPDNLAGFERNIQSARNQIKRLKTLAHDNPHQIKRLDKLSGLLDERLIFYRQVLAAYTLKGEEAAEQLIASDKGASLSTQIRRLAISIQNEEFILLDLRNQALTENSAFTKKFLLFTLISTSLVIGLFLIIFNLQYSKAVLINRRRKQAENQLKGIIGATTDGIAAIDDQFNLIIFNEAFGDCFSNLFGKEVDYGLNLKNTLADSPEEQIFLKNLDDALASPRAEIIRKIGASGLTTRIYEITYSTTRDSSGTATGVALVSRDVTVRFEMEKAMKKTNLQLTHSMAEIKQHNRSISYLNLLSSTLHSCLSIEETLSPIRIYAEKILPFTAGRLYLSHPSRNYLDLAIEWGELHVHEEDVISPEACWALRRGQLHRFHSRTDSVICEHLRTARFIPSYLCVPLQAQNDTVGLVYLELKHSEGMNEDNFNHLVEEHESLIINFSEAIASSLANIKLRDTLRLRSIRDPLTGLYNRSYLEESFAREIERAKRHANQLAVIMMDLDHFKKINDGYGHDAGDRVLVEVTRFLLQQIRQTDIACRYGGEEFLLLLVDIASQQEVLDRVERFRQLISDMPFNVNGKTLKVTASFGVAFLFEHGESQAQLIEAADKALYRSKKNGRNQITVAKGTGMHDQPQQEKRTQK</sequence>
<dbReference type="InterPro" id="IPR035965">
    <property type="entry name" value="PAS-like_dom_sf"/>
</dbReference>
<dbReference type="InterPro" id="IPR029016">
    <property type="entry name" value="GAF-like_dom_sf"/>
</dbReference>
<evidence type="ECO:0000313" key="7">
    <source>
        <dbReference type="EMBL" id="PUT49180.1"/>
    </source>
</evidence>